<protein>
    <recommendedName>
        <fullName evidence="1">Ig protease IdeS domain-containing protein</fullName>
    </recommendedName>
</protein>
<dbReference type="AlphaFoldDB" id="R5W0K8"/>
<dbReference type="SUPFAM" id="SSF54001">
    <property type="entry name" value="Cysteine proteinases"/>
    <property type="match status" value="1"/>
</dbReference>
<organism evidence="2 3">
    <name type="scientific">Phocaeicola plebeius CAG:211</name>
    <dbReference type="NCBI Taxonomy" id="1263052"/>
    <lineage>
        <taxon>Bacteria</taxon>
        <taxon>Pseudomonadati</taxon>
        <taxon>Bacteroidota</taxon>
        <taxon>Bacteroidia</taxon>
        <taxon>Bacteroidales</taxon>
        <taxon>Bacteroidaceae</taxon>
        <taxon>Phocaeicola</taxon>
    </lineage>
</organism>
<sequence length="522" mass="58567">MSLIFTKTLSRADLSQEGAGSFSEGDCIGLYVACEGNISYRELTLTGGEWYPRLKRSEFGKGRLTLSAHYPVLPESSRISPESSSFSVVSVQSGTGKDASDLLFAQTVLEEGNYQSALMFNHVLHRLKIQLQNDVEDVEVFVRSKVDGKVNLLTGETSLCTDEYQWITPQKNTDGSLEAVIYPQEAAPYREGDGLLKIISQGKESFFKAPEIVSGGTVLSDFEAGKQVTIRLSLKESDARWANKKVWVHGITAPDDKEWKSLSSLYSSTALVWKKEYGWYDCNKLNPTARPNGVPDGYMCWAATASNMLQWWIDQNKRYIDMYGDKYTGPDYTYPSGNKQESNIFQCFLDAFPNKAGKGDEGANWFIHGIAPSYPHNKPLNPAGYFKDVFPEGVRLGTNVGGLGKERFNEVIKDALSTKKAIGLSVGLITEGHVITMWGAEFDENGDVSHIYVADNNDRDTYEFFKGVGCFKYQISYEKYPEGATYTCYKEGYIPYDRPIVINRLVFLDLGERYWKQYLGIE</sequence>
<proteinExistence type="predicted"/>
<gene>
    <name evidence="2" type="ORF">BN536_01233</name>
</gene>
<dbReference type="InterPro" id="IPR015117">
    <property type="entry name" value="IdeS"/>
</dbReference>
<dbReference type="EMBL" id="CBAT010000030">
    <property type="protein sequence ID" value="CCZ86307.1"/>
    <property type="molecule type" value="Genomic_DNA"/>
</dbReference>
<evidence type="ECO:0000313" key="3">
    <source>
        <dbReference type="Proteomes" id="UP000018372"/>
    </source>
</evidence>
<dbReference type="GO" id="GO:0008233">
    <property type="term" value="F:peptidase activity"/>
    <property type="evidence" value="ECO:0007669"/>
    <property type="project" value="InterPro"/>
</dbReference>
<dbReference type="Pfam" id="PF09028">
    <property type="entry name" value="Mac-1"/>
    <property type="match status" value="1"/>
</dbReference>
<evidence type="ECO:0000259" key="1">
    <source>
        <dbReference type="Pfam" id="PF09028"/>
    </source>
</evidence>
<dbReference type="Proteomes" id="UP000018372">
    <property type="component" value="Unassembled WGS sequence"/>
</dbReference>
<accession>R5W0K8</accession>
<feature type="domain" description="Ig protease IdeS" evidence="1">
    <location>
        <begin position="246"/>
        <end position="462"/>
    </location>
</feature>
<dbReference type="InterPro" id="IPR025049">
    <property type="entry name" value="Mfa-like_1"/>
</dbReference>
<dbReference type="Gene3D" id="3.90.70.10">
    <property type="entry name" value="Cysteine proteinases"/>
    <property type="match status" value="1"/>
</dbReference>
<comment type="caution">
    <text evidence="2">The sequence shown here is derived from an EMBL/GenBank/DDBJ whole genome shotgun (WGS) entry which is preliminary data.</text>
</comment>
<evidence type="ECO:0000313" key="2">
    <source>
        <dbReference type="EMBL" id="CCZ86307.1"/>
    </source>
</evidence>
<dbReference type="InterPro" id="IPR038765">
    <property type="entry name" value="Papain-like_cys_pep_sf"/>
</dbReference>
<dbReference type="Pfam" id="PF13149">
    <property type="entry name" value="Mfa_like_1"/>
    <property type="match status" value="1"/>
</dbReference>
<reference evidence="2" key="1">
    <citation type="submission" date="2012-11" db="EMBL/GenBank/DDBJ databases">
        <title>Dependencies among metagenomic species, viruses, plasmids and units of genetic variation.</title>
        <authorList>
            <person name="Nielsen H.B."/>
            <person name="Almeida M."/>
            <person name="Juncker A.S."/>
            <person name="Rasmussen S."/>
            <person name="Li J."/>
            <person name="Sunagawa S."/>
            <person name="Plichta D."/>
            <person name="Gautier L."/>
            <person name="Le Chatelier E."/>
            <person name="Peletier E."/>
            <person name="Bonde I."/>
            <person name="Nielsen T."/>
            <person name="Manichanh C."/>
            <person name="Arumugam M."/>
            <person name="Batto J."/>
            <person name="Santos M.B.Q.D."/>
            <person name="Blom N."/>
            <person name="Borruel N."/>
            <person name="Burgdorf K.S."/>
            <person name="Boumezbeur F."/>
            <person name="Casellas F."/>
            <person name="Dore J."/>
            <person name="Guarner F."/>
            <person name="Hansen T."/>
            <person name="Hildebrand F."/>
            <person name="Kaas R.S."/>
            <person name="Kennedy S."/>
            <person name="Kristiansen K."/>
            <person name="Kultima J.R."/>
            <person name="Leonard P."/>
            <person name="Levenez F."/>
            <person name="Lund O."/>
            <person name="Moumen B."/>
            <person name="Le Paslier D."/>
            <person name="Pons N."/>
            <person name="Pedersen O."/>
            <person name="Prifti E."/>
            <person name="Qin J."/>
            <person name="Raes J."/>
            <person name="Tap J."/>
            <person name="Tims S."/>
            <person name="Ussery D.W."/>
            <person name="Yamada T."/>
            <person name="MetaHit consortium"/>
            <person name="Renault P."/>
            <person name="Sicheritz-Ponten T."/>
            <person name="Bork P."/>
            <person name="Wang J."/>
            <person name="Brunak S."/>
            <person name="Ehrlich S.D."/>
        </authorList>
    </citation>
    <scope>NUCLEOTIDE SEQUENCE [LARGE SCALE GENOMIC DNA]</scope>
</reference>
<name>R5W0K8_9BACT</name>